<dbReference type="EMBL" id="KQ976699">
    <property type="protein sequence ID" value="KYM77407.1"/>
    <property type="molecule type" value="Genomic_DNA"/>
</dbReference>
<evidence type="ECO:0000256" key="1">
    <source>
        <dbReference type="SAM" id="MobiDB-lite"/>
    </source>
</evidence>
<reference evidence="2 3" key="1">
    <citation type="submission" date="2015-09" db="EMBL/GenBank/DDBJ databases">
        <title>Atta colombica WGS genome.</title>
        <authorList>
            <person name="Nygaard S."/>
            <person name="Hu H."/>
            <person name="Boomsma J."/>
            <person name="Zhang G."/>
        </authorList>
    </citation>
    <scope>NUCLEOTIDE SEQUENCE [LARGE SCALE GENOMIC DNA]</scope>
    <source>
        <strain evidence="2">Treedump-2</strain>
        <tissue evidence="2">Whole body</tissue>
    </source>
</reference>
<organism evidence="2 3">
    <name type="scientific">Atta colombica</name>
    <dbReference type="NCBI Taxonomy" id="520822"/>
    <lineage>
        <taxon>Eukaryota</taxon>
        <taxon>Metazoa</taxon>
        <taxon>Ecdysozoa</taxon>
        <taxon>Arthropoda</taxon>
        <taxon>Hexapoda</taxon>
        <taxon>Insecta</taxon>
        <taxon>Pterygota</taxon>
        <taxon>Neoptera</taxon>
        <taxon>Endopterygota</taxon>
        <taxon>Hymenoptera</taxon>
        <taxon>Apocrita</taxon>
        <taxon>Aculeata</taxon>
        <taxon>Formicoidea</taxon>
        <taxon>Formicidae</taxon>
        <taxon>Myrmicinae</taxon>
        <taxon>Atta</taxon>
    </lineage>
</organism>
<sequence length="73" mass="8423">MAQLHNREHYIIGERKRDRKRKRVHVWYTVQSMPFTYPRSGAANTQKKKQEEGKKSTVAESVKIAGSGRHDGA</sequence>
<dbReference type="AlphaFoldDB" id="A0A151HZ42"/>
<gene>
    <name evidence="2" type="ORF">ALC53_12147</name>
</gene>
<evidence type="ECO:0000313" key="2">
    <source>
        <dbReference type="EMBL" id="KYM77407.1"/>
    </source>
</evidence>
<name>A0A151HZ42_9HYME</name>
<feature type="region of interest" description="Disordered" evidence="1">
    <location>
        <begin position="37"/>
        <end position="73"/>
    </location>
</feature>
<accession>A0A151HZ42</accession>
<proteinExistence type="predicted"/>
<keyword evidence="3" id="KW-1185">Reference proteome</keyword>
<feature type="compositionally biased region" description="Basic and acidic residues" evidence="1">
    <location>
        <begin position="48"/>
        <end position="57"/>
    </location>
</feature>
<protein>
    <submittedName>
        <fullName evidence="2">Uncharacterized protein</fullName>
    </submittedName>
</protein>
<evidence type="ECO:0000313" key="3">
    <source>
        <dbReference type="Proteomes" id="UP000078540"/>
    </source>
</evidence>
<dbReference type="Proteomes" id="UP000078540">
    <property type="component" value="Unassembled WGS sequence"/>
</dbReference>